<organism evidence="1 2">
    <name type="scientific">Naganishia vaughanmartiniae</name>
    <dbReference type="NCBI Taxonomy" id="1424756"/>
    <lineage>
        <taxon>Eukaryota</taxon>
        <taxon>Fungi</taxon>
        <taxon>Dikarya</taxon>
        <taxon>Basidiomycota</taxon>
        <taxon>Agaricomycotina</taxon>
        <taxon>Tremellomycetes</taxon>
        <taxon>Filobasidiales</taxon>
        <taxon>Filobasidiaceae</taxon>
        <taxon>Naganishia</taxon>
    </lineage>
</organism>
<dbReference type="Proteomes" id="UP001243375">
    <property type="component" value="Unassembled WGS sequence"/>
</dbReference>
<keyword evidence="2" id="KW-1185">Reference proteome</keyword>
<sequence>MASKSVVQCKGTGGADDPITIDSSNSGQLDVIASGQHNSQRTRPEPLSASLVEGSAPLNNSKKRKTDEQAYMRTVRTIDSYRPGAPAERSSADSIEVRPPREAQSERLRSILVGQPLPPRGSISSASERSQPRPLAPMPIRDSFRPRDDFHAPTIHHGLPSETNDQLPYAAVLSRRTYPPATAVPQPYAKLEQTSEVQMPRSFIAESSGIPPRGPRDIASTSHRQAAEYLPQPAYPVITQHVIPRVPSIPPPASFSTSLPLQHPEPSTKARGFAPNQEPAAAGYERVIFHPKTGYPQPPPGHPDPDTPIRQYLPSTTPRPALPVWTSVAPKDPKYEARLQSNEHRTPLVTKFKNPAPVWALKRRGLTSALEYYQDPIATTGGSICIGEAGGNARRRGQFRKPDASHADSVPTSAKPVEDNMILKPVDAIPPPRKSTPPPEIAKAIARVRADSRHGSKPYQSPTPTEGKQELPEIDALLRSHRAGMPIAVGISEDCTLVPFKVSRPFLILGWFWITDAWPESVGEAWSNLEIANRDLQDPDVQIRWRFRFDWCTADQEPYPWWETRLSAGDPLFSSMSRMPAGPRTADDPNVSVTGSVQLQAEREEDRAPDGWKSCNSCGSRSIEVYNGKHYCLNIDCDQWFYDNSKNKDDKAPRRIILRMPRQMSRVLPNELDMKLCPPVYLEPAVPQVDDAGKMHWRGWACPTCGCTAERRQWKGWDCEGCSTKWYPDRKIWSAAELMPVKGRGATFNTSPTLDETAQFMHGTTRTSVIWRDGTKACSYGLPNGNEVHHLLSSPTPTTALKTNEILQFLQEKDYVNFRRTPDQQPGTRATEKCYSPLYTFLAGPAETPMLEGLPSYKPVSWQIAPRVCVQAIGRINDTSTRILSDEKRFNSLLLACPPPNLPSEVIPWIRVPQYSTFAIMYLGSKGYLRVVEPDRPRQPAKQLQGQVEVRHGDITLIKTFHAEVDLGLVPAGFGFFCIGRQIYPADDPARDGSGQSFASSKRTPQPIPPREWPGDVVSVSDMSEIAPGLKQHDLPLENQGWHMGNIRIWSSEGNGTAELEKNDAPPSPAQSTLV</sequence>
<name>A0ACC2WVY0_9TREE</name>
<evidence type="ECO:0000313" key="2">
    <source>
        <dbReference type="Proteomes" id="UP001243375"/>
    </source>
</evidence>
<dbReference type="EMBL" id="JASBWU010000015">
    <property type="protein sequence ID" value="KAJ9115915.1"/>
    <property type="molecule type" value="Genomic_DNA"/>
</dbReference>
<gene>
    <name evidence="1" type="ORF">QFC22_005058</name>
</gene>
<accession>A0ACC2WVY0</accession>
<proteinExistence type="predicted"/>
<comment type="caution">
    <text evidence="1">The sequence shown here is derived from an EMBL/GenBank/DDBJ whole genome shotgun (WGS) entry which is preliminary data.</text>
</comment>
<protein>
    <submittedName>
        <fullName evidence="1">Uncharacterized protein</fullName>
    </submittedName>
</protein>
<evidence type="ECO:0000313" key="1">
    <source>
        <dbReference type="EMBL" id="KAJ9115915.1"/>
    </source>
</evidence>
<reference evidence="1" key="1">
    <citation type="submission" date="2023-04" db="EMBL/GenBank/DDBJ databases">
        <title>Draft Genome sequencing of Naganishia species isolated from polar environments using Oxford Nanopore Technology.</title>
        <authorList>
            <person name="Leo P."/>
            <person name="Venkateswaran K."/>
        </authorList>
    </citation>
    <scope>NUCLEOTIDE SEQUENCE</scope>
    <source>
        <strain evidence="1">MNA-CCFEE 5425</strain>
    </source>
</reference>